<protein>
    <recommendedName>
        <fullName evidence="5">Heat shock protein 70</fullName>
    </recommendedName>
</protein>
<name>G5A5D9_PHYSP</name>
<dbReference type="InterPro" id="IPR013126">
    <property type="entry name" value="Hsp_70_fam"/>
</dbReference>
<reference evidence="3 4" key="1">
    <citation type="journal article" date="2006" name="Science">
        <title>Phytophthora genome sequences uncover evolutionary origins and mechanisms of pathogenesis.</title>
        <authorList>
            <person name="Tyler B.M."/>
            <person name="Tripathy S."/>
            <person name="Zhang X."/>
            <person name="Dehal P."/>
            <person name="Jiang R.H."/>
            <person name="Aerts A."/>
            <person name="Arredondo F.D."/>
            <person name="Baxter L."/>
            <person name="Bensasson D."/>
            <person name="Beynon J.L."/>
            <person name="Chapman J."/>
            <person name="Damasceno C.M."/>
            <person name="Dorrance A.E."/>
            <person name="Dou D."/>
            <person name="Dickerman A.W."/>
            <person name="Dubchak I.L."/>
            <person name="Garbelotto M."/>
            <person name="Gijzen M."/>
            <person name="Gordon S.G."/>
            <person name="Govers F."/>
            <person name="Grunwald N.J."/>
            <person name="Huang W."/>
            <person name="Ivors K.L."/>
            <person name="Jones R.W."/>
            <person name="Kamoun S."/>
            <person name="Krampis K."/>
            <person name="Lamour K.H."/>
            <person name="Lee M.K."/>
            <person name="McDonald W.H."/>
            <person name="Medina M."/>
            <person name="Meijer H.J."/>
            <person name="Nordberg E.K."/>
            <person name="Maclean D.J."/>
            <person name="Ospina-Giraldo M.D."/>
            <person name="Morris P.F."/>
            <person name="Phuntumart V."/>
            <person name="Putnam N.H."/>
            <person name="Rash S."/>
            <person name="Rose J.K."/>
            <person name="Sakihama Y."/>
            <person name="Salamov A.A."/>
            <person name="Savidor A."/>
            <person name="Scheuring C.F."/>
            <person name="Smith B.M."/>
            <person name="Sobral B.W."/>
            <person name="Terry A."/>
            <person name="Torto-Alalibo T.A."/>
            <person name="Win J."/>
            <person name="Xu Z."/>
            <person name="Zhang H."/>
            <person name="Grigoriev I.V."/>
            <person name="Rokhsar D.S."/>
            <person name="Boore J.L."/>
        </authorList>
    </citation>
    <scope>NUCLEOTIDE SEQUENCE [LARGE SCALE GENOMIC DNA]</scope>
    <source>
        <strain evidence="3 4">P6497</strain>
    </source>
</reference>
<sequence>MASADLVVGIDLGTTCSRDGVWRNEDVEIIPNGDGAYSTPSYVAFTDTALLTGNAAKRQPTRNAENTVFNIHQLIGRKFSDPALQLSIRYWPFKVECGPKDTAQVVVQYKGETKRFQPIEIVAILLCEMRKMAEIYLDQEVTKAVLTVPGSFNYFQRQAM</sequence>
<dbReference type="PROSITE" id="PS00297">
    <property type="entry name" value="HSP70_1"/>
    <property type="match status" value="1"/>
</dbReference>
<dbReference type="PANTHER" id="PTHR19375">
    <property type="entry name" value="HEAT SHOCK PROTEIN 70KDA"/>
    <property type="match status" value="1"/>
</dbReference>
<dbReference type="OMA" id="MEHITAM"/>
<organism evidence="3 4">
    <name type="scientific">Phytophthora sojae (strain P6497)</name>
    <name type="common">Soybean stem and root rot agent</name>
    <name type="synonym">Phytophthora megasperma f. sp. glycines</name>
    <dbReference type="NCBI Taxonomy" id="1094619"/>
    <lineage>
        <taxon>Eukaryota</taxon>
        <taxon>Sar</taxon>
        <taxon>Stramenopiles</taxon>
        <taxon>Oomycota</taxon>
        <taxon>Peronosporomycetes</taxon>
        <taxon>Peronosporales</taxon>
        <taxon>Peronosporaceae</taxon>
        <taxon>Phytophthora</taxon>
    </lineage>
</organism>
<dbReference type="EMBL" id="JH159160">
    <property type="protein sequence ID" value="EGZ09323.1"/>
    <property type="molecule type" value="Genomic_DNA"/>
</dbReference>
<dbReference type="Gene3D" id="3.30.420.40">
    <property type="match status" value="1"/>
</dbReference>
<accession>G5A5D9</accession>
<dbReference type="GeneID" id="20647777"/>
<dbReference type="SMR" id="G5A5D9"/>
<evidence type="ECO:0000313" key="4">
    <source>
        <dbReference type="Proteomes" id="UP000002640"/>
    </source>
</evidence>
<dbReference type="AlphaFoldDB" id="G5A5D9"/>
<dbReference type="Proteomes" id="UP000002640">
    <property type="component" value="Unassembled WGS sequence"/>
</dbReference>
<dbReference type="RefSeq" id="XP_009535956.1">
    <property type="nucleotide sequence ID" value="XM_009537661.1"/>
</dbReference>
<proteinExistence type="predicted"/>
<dbReference type="InterPro" id="IPR018181">
    <property type="entry name" value="Heat_shock_70_CS"/>
</dbReference>
<dbReference type="InParanoid" id="G5A5D9"/>
<evidence type="ECO:0008006" key="5">
    <source>
        <dbReference type="Google" id="ProtNLM"/>
    </source>
</evidence>
<evidence type="ECO:0000256" key="1">
    <source>
        <dbReference type="ARBA" id="ARBA00022741"/>
    </source>
</evidence>
<keyword evidence="2" id="KW-0067">ATP-binding</keyword>
<gene>
    <name evidence="3" type="ORF">PHYSODRAFT_339667</name>
</gene>
<dbReference type="STRING" id="1094619.G5A5D9"/>
<dbReference type="KEGG" id="psoj:PHYSODRAFT_339667"/>
<keyword evidence="1" id="KW-0547">Nucleotide-binding</keyword>
<dbReference type="PRINTS" id="PR00301">
    <property type="entry name" value="HEATSHOCK70"/>
</dbReference>
<dbReference type="FunFam" id="3.30.30.30:FF:000001">
    <property type="entry name" value="heat shock 70 kDa protein-like"/>
    <property type="match status" value="1"/>
</dbReference>
<dbReference type="Pfam" id="PF00012">
    <property type="entry name" value="HSP70"/>
    <property type="match status" value="1"/>
</dbReference>
<evidence type="ECO:0000256" key="2">
    <source>
        <dbReference type="ARBA" id="ARBA00022840"/>
    </source>
</evidence>
<dbReference type="GO" id="GO:0140662">
    <property type="term" value="F:ATP-dependent protein folding chaperone"/>
    <property type="evidence" value="ECO:0007669"/>
    <property type="project" value="InterPro"/>
</dbReference>
<keyword evidence="4" id="KW-1185">Reference proteome</keyword>
<dbReference type="GO" id="GO:0005524">
    <property type="term" value="F:ATP binding"/>
    <property type="evidence" value="ECO:0007669"/>
    <property type="project" value="UniProtKB-KW"/>
</dbReference>
<evidence type="ECO:0000313" key="3">
    <source>
        <dbReference type="EMBL" id="EGZ09323.1"/>
    </source>
</evidence>
<dbReference type="InterPro" id="IPR043129">
    <property type="entry name" value="ATPase_NBD"/>
</dbReference>
<dbReference type="SUPFAM" id="SSF53067">
    <property type="entry name" value="Actin-like ATPase domain"/>
    <property type="match status" value="1"/>
</dbReference>